<keyword evidence="1" id="KW-0732">Signal</keyword>
<dbReference type="AlphaFoldDB" id="A0A1I7IJP1"/>
<name>A0A1I7IJP1_9BACT</name>
<keyword evidence="3" id="KW-1185">Reference proteome</keyword>
<feature type="signal peptide" evidence="1">
    <location>
        <begin position="1"/>
        <end position="20"/>
    </location>
</feature>
<protein>
    <submittedName>
        <fullName evidence="2">Uncharacterized protein</fullName>
    </submittedName>
</protein>
<evidence type="ECO:0000313" key="3">
    <source>
        <dbReference type="Proteomes" id="UP000182491"/>
    </source>
</evidence>
<sequence length="58" mass="6059">MKKVFGLLFVAGLLASCNNATESTTEVVDEEEAGVVEDTTVLDADTTIAPLNASDTLQ</sequence>
<organism evidence="2 3">
    <name type="scientific">Pontibacter akesuensis</name>
    <dbReference type="NCBI Taxonomy" id="388950"/>
    <lineage>
        <taxon>Bacteria</taxon>
        <taxon>Pseudomonadati</taxon>
        <taxon>Bacteroidota</taxon>
        <taxon>Cytophagia</taxon>
        <taxon>Cytophagales</taxon>
        <taxon>Hymenobacteraceae</taxon>
        <taxon>Pontibacter</taxon>
    </lineage>
</organism>
<dbReference type="RefSeq" id="WP_172798095.1">
    <property type="nucleotide sequence ID" value="NZ_BMXC01000002.1"/>
</dbReference>
<dbReference type="EMBL" id="FPCA01000002">
    <property type="protein sequence ID" value="SFU73126.1"/>
    <property type="molecule type" value="Genomic_DNA"/>
</dbReference>
<reference evidence="3" key="1">
    <citation type="submission" date="2016-10" db="EMBL/GenBank/DDBJ databases">
        <authorList>
            <person name="Varghese N."/>
        </authorList>
    </citation>
    <scope>NUCLEOTIDE SEQUENCE [LARGE SCALE GENOMIC DNA]</scope>
    <source>
        <strain evidence="3">DSM 18820</strain>
    </source>
</reference>
<feature type="chain" id="PRO_5010297063" evidence="1">
    <location>
        <begin position="21"/>
        <end position="58"/>
    </location>
</feature>
<dbReference type="Proteomes" id="UP000182491">
    <property type="component" value="Unassembled WGS sequence"/>
</dbReference>
<evidence type="ECO:0000313" key="2">
    <source>
        <dbReference type="EMBL" id="SFU73126.1"/>
    </source>
</evidence>
<proteinExistence type="predicted"/>
<evidence type="ECO:0000256" key="1">
    <source>
        <dbReference type="SAM" id="SignalP"/>
    </source>
</evidence>
<dbReference type="PROSITE" id="PS51257">
    <property type="entry name" value="PROKAR_LIPOPROTEIN"/>
    <property type="match status" value="1"/>
</dbReference>
<dbReference type="STRING" id="388950.GCA_001611675_01279"/>
<accession>A0A1I7IJP1</accession>
<gene>
    <name evidence="2" type="ORF">SAMN04487941_2262</name>
</gene>